<gene>
    <name evidence="1" type="ORF">MNY70_05915</name>
</gene>
<keyword evidence="2" id="KW-1185">Reference proteome</keyword>
<organism evidence="1 2">
    <name type="scientific">Moellerella wisconsensis</name>
    <dbReference type="NCBI Taxonomy" id="158849"/>
    <lineage>
        <taxon>Bacteria</taxon>
        <taxon>Pseudomonadati</taxon>
        <taxon>Pseudomonadota</taxon>
        <taxon>Gammaproteobacteria</taxon>
        <taxon>Enterobacterales</taxon>
        <taxon>Morganellaceae</taxon>
        <taxon>Moellerella</taxon>
    </lineage>
</organism>
<protein>
    <submittedName>
        <fullName evidence="1">Uncharacterized protein</fullName>
    </submittedName>
</protein>
<proteinExistence type="predicted"/>
<accession>A0ACD3YAY4</accession>
<dbReference type="Proteomes" id="UP000829420">
    <property type="component" value="Chromosome"/>
</dbReference>
<dbReference type="EMBL" id="CP093255">
    <property type="protein sequence ID" value="UNH39978.1"/>
    <property type="molecule type" value="Genomic_DNA"/>
</dbReference>
<reference evidence="1" key="1">
    <citation type="submission" date="2022-03" db="EMBL/GenBank/DDBJ databases">
        <title>ESBL-producing Moellerella wisconsensis and Escherichia marmotae isolated from wild game meat.</title>
        <authorList>
            <person name="Biggel M."/>
        </authorList>
    </citation>
    <scope>NUCLEOTIDE SEQUENCE</scope>
    <source>
        <strain evidence="1">W1</strain>
    </source>
</reference>
<sequence>MLIINKDAKLEMTKWIEPQEGVKLLIGSIGDERYQTTSATIYRHIDRLDNKMNVGSPEFDITKVDITQTPDDLLMATTARYLLKDWQGVGERNEKGEQIAIEYTPERGATLLKQHPEFYWKILNAAIELSKEESEQIADTVKKH</sequence>
<evidence type="ECO:0000313" key="1">
    <source>
        <dbReference type="EMBL" id="UNH39978.1"/>
    </source>
</evidence>
<evidence type="ECO:0000313" key="2">
    <source>
        <dbReference type="Proteomes" id="UP000829420"/>
    </source>
</evidence>
<name>A0ACD3YAY4_9GAMM</name>